<name>A0A8S1R3F6_9CILI</name>
<dbReference type="AlphaFoldDB" id="A0A8S1R3F6"/>
<organism evidence="1 2">
    <name type="scientific">Paramecium sonneborni</name>
    <dbReference type="NCBI Taxonomy" id="65129"/>
    <lineage>
        <taxon>Eukaryota</taxon>
        <taxon>Sar</taxon>
        <taxon>Alveolata</taxon>
        <taxon>Ciliophora</taxon>
        <taxon>Intramacronucleata</taxon>
        <taxon>Oligohymenophorea</taxon>
        <taxon>Peniculida</taxon>
        <taxon>Parameciidae</taxon>
        <taxon>Paramecium</taxon>
    </lineage>
</organism>
<comment type="caution">
    <text evidence="1">The sequence shown here is derived from an EMBL/GenBank/DDBJ whole genome shotgun (WGS) entry which is preliminary data.</text>
</comment>
<accession>A0A8S1R3F6</accession>
<proteinExistence type="predicted"/>
<keyword evidence="2" id="KW-1185">Reference proteome</keyword>
<protein>
    <submittedName>
        <fullName evidence="1">Uncharacterized protein</fullName>
    </submittedName>
</protein>
<reference evidence="1" key="1">
    <citation type="submission" date="2021-01" db="EMBL/GenBank/DDBJ databases">
        <authorList>
            <consortium name="Genoscope - CEA"/>
            <person name="William W."/>
        </authorList>
    </citation>
    <scope>NUCLEOTIDE SEQUENCE</scope>
</reference>
<evidence type="ECO:0000313" key="1">
    <source>
        <dbReference type="EMBL" id="CAD8121873.1"/>
    </source>
</evidence>
<sequence length="158" mass="18039">MRIRRSIKIVNQIQNYYQPLQFIIRMRGTKRMVQTKSVQASSQELQKTSLLKNISNVQHTTTPPPLQQNCIPPLPVQSICLPLSKSMCIPLPPPPPQKICTSSQPPLKPQQKTVPQEQCFIPQQKSLGFHQDRDVLNQKKQIFSINNLPNQINQAPNN</sequence>
<dbReference type="EMBL" id="CAJJDN010000135">
    <property type="protein sequence ID" value="CAD8121873.1"/>
    <property type="molecule type" value="Genomic_DNA"/>
</dbReference>
<dbReference type="Proteomes" id="UP000692954">
    <property type="component" value="Unassembled WGS sequence"/>
</dbReference>
<gene>
    <name evidence="1" type="ORF">PSON_ATCC_30995.1.T1350013</name>
</gene>
<evidence type="ECO:0000313" key="2">
    <source>
        <dbReference type="Proteomes" id="UP000692954"/>
    </source>
</evidence>